<dbReference type="Pfam" id="PF04570">
    <property type="entry name" value="zf-FLZ"/>
    <property type="match status" value="1"/>
</dbReference>
<evidence type="ECO:0000256" key="3">
    <source>
        <dbReference type="PROSITE-ProRule" id="PRU01131"/>
    </source>
</evidence>
<keyword evidence="7" id="KW-1185">Reference proteome</keyword>
<feature type="domain" description="FLZ-type" evidence="5">
    <location>
        <begin position="27"/>
        <end position="107"/>
    </location>
</feature>
<dbReference type="InterPro" id="IPR007650">
    <property type="entry name" value="Zf-FLZ_dom"/>
</dbReference>
<dbReference type="EMBL" id="BQKI01000001">
    <property type="protein sequence ID" value="GJM86467.1"/>
    <property type="molecule type" value="Genomic_DNA"/>
</dbReference>
<keyword evidence="2" id="KW-0479">Metal-binding</keyword>
<sequence length="107" mass="11832">MSSSSSCSSFFVIEPLASTCDCEICRHAMDSCSLCGKRLARDCDIYMYSEECRCHQILWDEQASSKNSKALKDHLASNEQQRHRHETTAPAAKSGRVKLAADVSVAT</sequence>
<feature type="region of interest" description="Disordered" evidence="4">
    <location>
        <begin position="69"/>
        <end position="107"/>
    </location>
</feature>
<reference evidence="6" key="1">
    <citation type="journal article" date="2018" name="DNA Res.">
        <title>Multiple hybrid de novo genome assembly of finger millet, an orphan allotetraploid crop.</title>
        <authorList>
            <person name="Hatakeyama M."/>
            <person name="Aluri S."/>
            <person name="Balachadran M.T."/>
            <person name="Sivarajan S.R."/>
            <person name="Patrignani A."/>
            <person name="Gruter S."/>
            <person name="Poveda L."/>
            <person name="Shimizu-Inatsugi R."/>
            <person name="Baeten J."/>
            <person name="Francoijs K.J."/>
            <person name="Nataraja K.N."/>
            <person name="Reddy Y.A.N."/>
            <person name="Phadnis S."/>
            <person name="Ravikumar R.L."/>
            <person name="Schlapbach R."/>
            <person name="Sreeman S.M."/>
            <person name="Shimizu K.K."/>
        </authorList>
    </citation>
    <scope>NUCLEOTIDE SEQUENCE</scope>
</reference>
<gene>
    <name evidence="6" type="primary">ga02330</name>
    <name evidence="6" type="ORF">PR202_ga02330</name>
</gene>
<feature type="zinc finger region" description="FLZ-type" evidence="3">
    <location>
        <begin position="27"/>
        <end position="107"/>
    </location>
</feature>
<dbReference type="GO" id="GO:0046872">
    <property type="term" value="F:metal ion binding"/>
    <property type="evidence" value="ECO:0007669"/>
    <property type="project" value="UniProtKB-KW"/>
</dbReference>
<evidence type="ECO:0000256" key="4">
    <source>
        <dbReference type="SAM" id="MobiDB-lite"/>
    </source>
</evidence>
<proteinExistence type="inferred from homology"/>
<evidence type="ECO:0000313" key="7">
    <source>
        <dbReference type="Proteomes" id="UP001054889"/>
    </source>
</evidence>
<accession>A0AAV5BKQ2</accession>
<organism evidence="6 7">
    <name type="scientific">Eleusine coracana subsp. coracana</name>
    <dbReference type="NCBI Taxonomy" id="191504"/>
    <lineage>
        <taxon>Eukaryota</taxon>
        <taxon>Viridiplantae</taxon>
        <taxon>Streptophyta</taxon>
        <taxon>Embryophyta</taxon>
        <taxon>Tracheophyta</taxon>
        <taxon>Spermatophyta</taxon>
        <taxon>Magnoliopsida</taxon>
        <taxon>Liliopsida</taxon>
        <taxon>Poales</taxon>
        <taxon>Poaceae</taxon>
        <taxon>PACMAD clade</taxon>
        <taxon>Chloridoideae</taxon>
        <taxon>Cynodonteae</taxon>
        <taxon>Eleusininae</taxon>
        <taxon>Eleusine</taxon>
    </lineage>
</organism>
<evidence type="ECO:0000259" key="5">
    <source>
        <dbReference type="PROSITE" id="PS51795"/>
    </source>
</evidence>
<reference evidence="6" key="2">
    <citation type="submission" date="2021-12" db="EMBL/GenBank/DDBJ databases">
        <title>Resequencing data analysis of finger millet.</title>
        <authorList>
            <person name="Hatakeyama M."/>
            <person name="Aluri S."/>
            <person name="Balachadran M.T."/>
            <person name="Sivarajan S.R."/>
            <person name="Poveda L."/>
            <person name="Shimizu-Inatsugi R."/>
            <person name="Schlapbach R."/>
            <person name="Sreeman S.M."/>
            <person name="Shimizu K.K."/>
        </authorList>
    </citation>
    <scope>NUCLEOTIDE SEQUENCE</scope>
</reference>
<comment type="similarity">
    <text evidence="1">Belongs to the FLZ family.</text>
</comment>
<dbReference type="PROSITE" id="PS51795">
    <property type="entry name" value="ZF_FLZ"/>
    <property type="match status" value="1"/>
</dbReference>
<protein>
    <recommendedName>
        <fullName evidence="5">FLZ-type domain-containing protein</fullName>
    </recommendedName>
</protein>
<evidence type="ECO:0000313" key="6">
    <source>
        <dbReference type="EMBL" id="GJM86467.1"/>
    </source>
</evidence>
<dbReference type="Proteomes" id="UP001054889">
    <property type="component" value="Unassembled WGS sequence"/>
</dbReference>
<name>A0AAV5BKQ2_ELECO</name>
<dbReference type="AlphaFoldDB" id="A0AAV5BKQ2"/>
<evidence type="ECO:0000256" key="2">
    <source>
        <dbReference type="ARBA" id="ARBA00022723"/>
    </source>
</evidence>
<evidence type="ECO:0000256" key="1">
    <source>
        <dbReference type="ARBA" id="ARBA00009374"/>
    </source>
</evidence>
<comment type="caution">
    <text evidence="6">The sequence shown here is derived from an EMBL/GenBank/DDBJ whole genome shotgun (WGS) entry which is preliminary data.</text>
</comment>